<keyword evidence="4 6" id="KW-0288">FMN</keyword>
<feature type="modified residue" description="FMN phosphoryl threonine" evidence="6">
    <location>
        <position position="178"/>
    </location>
</feature>
<keyword evidence="3 6" id="KW-0285">Flavoprotein</keyword>
<dbReference type="PIRSF" id="PIRSF006091">
    <property type="entry name" value="E_trnsport_RnfG"/>
    <property type="match status" value="1"/>
</dbReference>
<evidence type="ECO:0000256" key="2">
    <source>
        <dbReference type="ARBA" id="ARBA00022553"/>
    </source>
</evidence>
<keyword evidence="6" id="KW-1278">Translocase</keyword>
<dbReference type="EMBL" id="JALNMH010000015">
    <property type="protein sequence ID" value="MCK7595265.1"/>
    <property type="molecule type" value="Genomic_DNA"/>
</dbReference>
<keyword evidence="1 6" id="KW-0813">Transport</keyword>
<keyword evidence="6" id="KW-0472">Membrane</keyword>
<evidence type="ECO:0000256" key="1">
    <source>
        <dbReference type="ARBA" id="ARBA00022448"/>
    </source>
</evidence>
<dbReference type="NCBIfam" id="TIGR01947">
    <property type="entry name" value="rnfG"/>
    <property type="match status" value="1"/>
</dbReference>
<keyword evidence="9" id="KW-1185">Reference proteome</keyword>
<evidence type="ECO:0000256" key="5">
    <source>
        <dbReference type="ARBA" id="ARBA00022982"/>
    </source>
</evidence>
<comment type="subcellular location">
    <subcellularLocation>
        <location evidence="6">Cell inner membrane</location>
        <topology evidence="6">Single-pass membrane protein</topology>
    </subcellularLocation>
</comment>
<comment type="cofactor">
    <cofactor evidence="6">
        <name>FMN</name>
        <dbReference type="ChEBI" id="CHEBI:58210"/>
    </cofactor>
</comment>
<keyword evidence="2 6" id="KW-0597">Phosphoprotein</keyword>
<accession>A0ABT0GL40</accession>
<evidence type="ECO:0000313" key="8">
    <source>
        <dbReference type="EMBL" id="MCK7595265.1"/>
    </source>
</evidence>
<dbReference type="Pfam" id="PF04205">
    <property type="entry name" value="FMN_bind"/>
    <property type="match status" value="1"/>
</dbReference>
<dbReference type="PANTHER" id="PTHR36118">
    <property type="entry name" value="ION-TRANSLOCATING OXIDOREDUCTASE COMPLEX SUBUNIT G"/>
    <property type="match status" value="1"/>
</dbReference>
<keyword evidence="6" id="KW-0812">Transmembrane</keyword>
<dbReference type="InterPro" id="IPR010209">
    <property type="entry name" value="Ion_transpt_RnfG/RsxG"/>
</dbReference>
<comment type="caution">
    <text evidence="8">The sequence shown here is derived from an EMBL/GenBank/DDBJ whole genome shotgun (WGS) entry which is preliminary data.</text>
</comment>
<dbReference type="RefSeq" id="WP_248211087.1">
    <property type="nucleotide sequence ID" value="NZ_JALNMH010000015.1"/>
</dbReference>
<evidence type="ECO:0000256" key="6">
    <source>
        <dbReference type="HAMAP-Rule" id="MF_00479"/>
    </source>
</evidence>
<protein>
    <recommendedName>
        <fullName evidence="6">Ion-translocating oxidoreductase complex subunit G</fullName>
        <ecNumber evidence="6">7.-.-.-</ecNumber>
    </recommendedName>
    <alternativeName>
        <fullName evidence="6">Rnf electron transport complex subunit G</fullName>
    </alternativeName>
</protein>
<dbReference type="HAMAP" id="MF_00479">
    <property type="entry name" value="RsxG_RnfG"/>
    <property type="match status" value="1"/>
</dbReference>
<comment type="subunit">
    <text evidence="6">The complex is composed of six subunits: RnfA, RnfB, RnfC, RnfD, RnfE and RnfG.</text>
</comment>
<name>A0ABT0GL40_9GAMM</name>
<comment type="function">
    <text evidence="6">Part of a membrane-bound complex that couples electron transfer with translocation of ions across the membrane.</text>
</comment>
<comment type="similarity">
    <text evidence="6">Belongs to the RnfG family.</text>
</comment>
<organism evidence="8 9">
    <name type="scientific">Pseudomarimonas salicorniae</name>
    <dbReference type="NCBI Taxonomy" id="2933270"/>
    <lineage>
        <taxon>Bacteria</taxon>
        <taxon>Pseudomonadati</taxon>
        <taxon>Pseudomonadota</taxon>
        <taxon>Gammaproteobacteria</taxon>
        <taxon>Lysobacterales</taxon>
        <taxon>Lysobacteraceae</taxon>
        <taxon>Pseudomarimonas</taxon>
    </lineage>
</organism>
<evidence type="ECO:0000313" key="9">
    <source>
        <dbReference type="Proteomes" id="UP001431449"/>
    </source>
</evidence>
<dbReference type="InterPro" id="IPR007329">
    <property type="entry name" value="FMN-bd"/>
</dbReference>
<feature type="domain" description="FMN-binding" evidence="7">
    <location>
        <begin position="103"/>
        <end position="195"/>
    </location>
</feature>
<sequence length="225" mass="24230">MKPRREAIMLALRLALVGLAAVALLEGLHRLTAPAIEAAQRERERQALSLALPADQFDNAIESDRIAVRAPRWLGSEQPLTVHRAELQGRPSGFVIEAVAAAGYGGPIRMLVGIDGAGRVQGVRLLEHRETPGLGDYVDARRSDWPESLRGRSLRNPPPAQWRVEADGGRFPYLAGATVSPRAVVDAVRVVLQFAKAHGPALRAAAAGTTLEFTDGPEPLPRADR</sequence>
<evidence type="ECO:0000256" key="4">
    <source>
        <dbReference type="ARBA" id="ARBA00022643"/>
    </source>
</evidence>
<dbReference type="SMART" id="SM00900">
    <property type="entry name" value="FMN_bind"/>
    <property type="match status" value="1"/>
</dbReference>
<keyword evidence="5 6" id="KW-0249">Electron transport</keyword>
<proteinExistence type="inferred from homology"/>
<dbReference type="EC" id="7.-.-.-" evidence="6"/>
<keyword evidence="6" id="KW-1133">Transmembrane helix</keyword>
<dbReference type="PANTHER" id="PTHR36118:SF1">
    <property type="entry name" value="ION-TRANSLOCATING OXIDOREDUCTASE COMPLEX SUBUNIT G"/>
    <property type="match status" value="1"/>
</dbReference>
<evidence type="ECO:0000259" key="7">
    <source>
        <dbReference type="SMART" id="SM00900"/>
    </source>
</evidence>
<reference evidence="8" key="1">
    <citation type="submission" date="2022-04" db="EMBL/GenBank/DDBJ databases">
        <title>Lysobacter sp. CAU 1642 isolated from sea sand.</title>
        <authorList>
            <person name="Kim W."/>
        </authorList>
    </citation>
    <scope>NUCLEOTIDE SEQUENCE</scope>
    <source>
        <strain evidence="8">CAU 1642</strain>
    </source>
</reference>
<evidence type="ECO:0000256" key="3">
    <source>
        <dbReference type="ARBA" id="ARBA00022630"/>
    </source>
</evidence>
<keyword evidence="6" id="KW-0997">Cell inner membrane</keyword>
<keyword evidence="6" id="KW-1003">Cell membrane</keyword>
<dbReference type="Proteomes" id="UP001431449">
    <property type="component" value="Unassembled WGS sequence"/>
</dbReference>
<gene>
    <name evidence="6" type="primary">rnfG</name>
    <name evidence="8" type="ORF">M0G41_16520</name>
</gene>